<dbReference type="Proteomes" id="UP000828390">
    <property type="component" value="Unassembled WGS sequence"/>
</dbReference>
<name>A0A9D4K3U1_DREPO</name>
<accession>A0A9D4K3U1</accession>
<dbReference type="GO" id="GO:0016020">
    <property type="term" value="C:membrane"/>
    <property type="evidence" value="ECO:0007669"/>
    <property type="project" value="UniProtKB-SubCell"/>
</dbReference>
<dbReference type="PANTHER" id="PTHR14948:SF25">
    <property type="entry name" value="DUF4190 DOMAIN-CONTAINING PROTEIN"/>
    <property type="match status" value="1"/>
</dbReference>
<keyword evidence="4 6" id="KW-1133">Transmembrane helix</keyword>
<evidence type="ECO:0000256" key="6">
    <source>
        <dbReference type="SAM" id="Phobius"/>
    </source>
</evidence>
<evidence type="ECO:0000256" key="5">
    <source>
        <dbReference type="ARBA" id="ARBA00023136"/>
    </source>
</evidence>
<keyword evidence="5 6" id="KW-0472">Membrane</keyword>
<proteinExistence type="inferred from homology"/>
<evidence type="ECO:0000256" key="2">
    <source>
        <dbReference type="ARBA" id="ARBA00006843"/>
    </source>
</evidence>
<reference evidence="7" key="1">
    <citation type="journal article" date="2019" name="bioRxiv">
        <title>The Genome of the Zebra Mussel, Dreissena polymorpha: A Resource for Invasive Species Research.</title>
        <authorList>
            <person name="McCartney M.A."/>
            <person name="Auch B."/>
            <person name="Kono T."/>
            <person name="Mallez S."/>
            <person name="Zhang Y."/>
            <person name="Obille A."/>
            <person name="Becker A."/>
            <person name="Abrahante J.E."/>
            <person name="Garbe J."/>
            <person name="Badalamenti J.P."/>
            <person name="Herman A."/>
            <person name="Mangelson H."/>
            <person name="Liachko I."/>
            <person name="Sullivan S."/>
            <person name="Sone E.D."/>
            <person name="Koren S."/>
            <person name="Silverstein K.A.T."/>
            <person name="Beckman K.B."/>
            <person name="Gohl D.M."/>
        </authorList>
    </citation>
    <scope>NUCLEOTIDE SEQUENCE</scope>
    <source>
        <strain evidence="7">Duluth1</strain>
        <tissue evidence="7">Whole animal</tissue>
    </source>
</reference>
<dbReference type="Pfam" id="PF04505">
    <property type="entry name" value="CD225"/>
    <property type="match status" value="1"/>
</dbReference>
<evidence type="ECO:0000256" key="3">
    <source>
        <dbReference type="ARBA" id="ARBA00022692"/>
    </source>
</evidence>
<dbReference type="EMBL" id="JAIWYP010000004">
    <property type="protein sequence ID" value="KAH3832507.1"/>
    <property type="molecule type" value="Genomic_DNA"/>
</dbReference>
<dbReference type="InterPro" id="IPR007593">
    <property type="entry name" value="CD225/Dispanin_fam"/>
</dbReference>
<organism evidence="7 8">
    <name type="scientific">Dreissena polymorpha</name>
    <name type="common">Zebra mussel</name>
    <name type="synonym">Mytilus polymorpha</name>
    <dbReference type="NCBI Taxonomy" id="45954"/>
    <lineage>
        <taxon>Eukaryota</taxon>
        <taxon>Metazoa</taxon>
        <taxon>Spiralia</taxon>
        <taxon>Lophotrochozoa</taxon>
        <taxon>Mollusca</taxon>
        <taxon>Bivalvia</taxon>
        <taxon>Autobranchia</taxon>
        <taxon>Heteroconchia</taxon>
        <taxon>Euheterodonta</taxon>
        <taxon>Imparidentia</taxon>
        <taxon>Neoheterodontei</taxon>
        <taxon>Myida</taxon>
        <taxon>Dreissenoidea</taxon>
        <taxon>Dreissenidae</taxon>
        <taxon>Dreissena</taxon>
    </lineage>
</organism>
<dbReference type="PANTHER" id="PTHR14948">
    <property type="entry name" value="NG5"/>
    <property type="match status" value="1"/>
</dbReference>
<comment type="caution">
    <text evidence="7">The sequence shown here is derived from an EMBL/GenBank/DDBJ whole genome shotgun (WGS) entry which is preliminary data.</text>
</comment>
<evidence type="ECO:0000313" key="8">
    <source>
        <dbReference type="Proteomes" id="UP000828390"/>
    </source>
</evidence>
<evidence type="ECO:0000256" key="1">
    <source>
        <dbReference type="ARBA" id="ARBA00004370"/>
    </source>
</evidence>
<feature type="transmembrane region" description="Helical" evidence="6">
    <location>
        <begin position="122"/>
        <end position="148"/>
    </location>
</feature>
<gene>
    <name evidence="7" type="ORF">DPMN_105797</name>
</gene>
<evidence type="ECO:0000256" key="4">
    <source>
        <dbReference type="ARBA" id="ARBA00022989"/>
    </source>
</evidence>
<dbReference type="AlphaFoldDB" id="A0A9D4K3U1"/>
<sequence>MHHSLSGYLPSGNIITSERILMCYSFSSYLLRAPAPDPARVRIRRADRVAYVPNIVTQPFPTIGIVMQTRLPNNMAVAVFVCFCCFFPTGLVAVVFAFKVSSQARSGDYEKASRNATNVRNLVIASVIIGLIIYVSTSGLLTAGVLFATRKLRY</sequence>
<protein>
    <submittedName>
        <fullName evidence="7">Uncharacterized protein</fullName>
    </submittedName>
</protein>
<keyword evidence="3 6" id="KW-0812">Transmembrane</keyword>
<keyword evidence="8" id="KW-1185">Reference proteome</keyword>
<comment type="similarity">
    <text evidence="2">Belongs to the CD225/Dispanin family.</text>
</comment>
<reference evidence="7" key="2">
    <citation type="submission" date="2020-11" db="EMBL/GenBank/DDBJ databases">
        <authorList>
            <person name="McCartney M.A."/>
            <person name="Auch B."/>
            <person name="Kono T."/>
            <person name="Mallez S."/>
            <person name="Becker A."/>
            <person name="Gohl D.M."/>
            <person name="Silverstein K.A.T."/>
            <person name="Koren S."/>
            <person name="Bechman K.B."/>
            <person name="Herman A."/>
            <person name="Abrahante J.E."/>
            <person name="Garbe J."/>
        </authorList>
    </citation>
    <scope>NUCLEOTIDE SEQUENCE</scope>
    <source>
        <strain evidence="7">Duluth1</strain>
        <tissue evidence="7">Whole animal</tissue>
    </source>
</reference>
<feature type="transmembrane region" description="Helical" evidence="6">
    <location>
        <begin position="77"/>
        <end position="102"/>
    </location>
</feature>
<dbReference type="InterPro" id="IPR051423">
    <property type="entry name" value="CD225/Dispanin"/>
</dbReference>
<evidence type="ECO:0000313" key="7">
    <source>
        <dbReference type="EMBL" id="KAH3832507.1"/>
    </source>
</evidence>
<comment type="subcellular location">
    <subcellularLocation>
        <location evidence="1">Membrane</location>
    </subcellularLocation>
</comment>